<feature type="transmembrane region" description="Helical" evidence="1">
    <location>
        <begin position="54"/>
        <end position="87"/>
    </location>
</feature>
<dbReference type="AlphaFoldDB" id="A0A0Q9YYX6"/>
<keyword evidence="1" id="KW-0472">Membrane</keyword>
<evidence type="ECO:0000313" key="4">
    <source>
        <dbReference type="Proteomes" id="UP000051497"/>
    </source>
</evidence>
<evidence type="ECO:0000256" key="1">
    <source>
        <dbReference type="SAM" id="Phobius"/>
    </source>
</evidence>
<dbReference type="RefSeq" id="WP_075065236.1">
    <property type="nucleotide sequence ID" value="NZ_LKAJ02000001.1"/>
</dbReference>
<dbReference type="Proteomes" id="UP000051497">
    <property type="component" value="Unassembled WGS sequence"/>
</dbReference>
<sequence>MRDLTPVEIHAISGSFADSDMNFLNSIFAGAGLGGVIGTIWVTSIATGGDYMMLGNAIVIGIGLFGGAIVGASIGAFVAGVGTLAAYHHYA</sequence>
<organism evidence="2">
    <name type="scientific">Candidatus Berkiella aquae</name>
    <dbReference type="NCBI Taxonomy" id="295108"/>
    <lineage>
        <taxon>Bacteria</taxon>
        <taxon>Pseudomonadati</taxon>
        <taxon>Pseudomonadota</taxon>
        <taxon>Gammaproteobacteria</taxon>
        <taxon>Candidatus Berkiellales</taxon>
        <taxon>Candidatus Berkiellaceae</taxon>
        <taxon>Candidatus Berkiella</taxon>
    </lineage>
</organism>
<keyword evidence="1" id="KW-1133">Transmembrane helix</keyword>
<keyword evidence="4" id="KW-1185">Reference proteome</keyword>
<feature type="transmembrane region" description="Helical" evidence="1">
    <location>
        <begin position="23"/>
        <end position="42"/>
    </location>
</feature>
<gene>
    <name evidence="2" type="ORF">HT99x_00592</name>
    <name evidence="3" type="ORF">HT99x_014380</name>
</gene>
<accession>A0A0Q9YYX6</accession>
<comment type="caution">
    <text evidence="2">The sequence shown here is derived from an EMBL/GenBank/DDBJ whole genome shotgun (WGS) entry which is preliminary data.</text>
</comment>
<evidence type="ECO:0000313" key="2">
    <source>
        <dbReference type="EMBL" id="KRG22174.1"/>
    </source>
</evidence>
<keyword evidence="1" id="KW-0812">Transmembrane</keyword>
<name>A0A0Q9YYX6_9GAMM</name>
<dbReference type="EMBL" id="LKAJ01000002">
    <property type="protein sequence ID" value="KRG22174.1"/>
    <property type="molecule type" value="Genomic_DNA"/>
</dbReference>
<evidence type="ECO:0000313" key="3">
    <source>
        <dbReference type="EMBL" id="MCS5712623.1"/>
    </source>
</evidence>
<reference evidence="3" key="3">
    <citation type="submission" date="2021-06" db="EMBL/GenBank/DDBJ databases">
        <title>Genomic Description and Analysis of Intracellular Bacteria, Candidatus Berkiella cookevillensis and Candidatus Berkiella aquae.</title>
        <authorList>
            <person name="Kidane D.T."/>
            <person name="Mehari Y.T."/>
            <person name="Rice F.C."/>
            <person name="Arivett B.A."/>
            <person name="Farone A.L."/>
            <person name="Berk S.G."/>
            <person name="Farone M.B."/>
        </authorList>
    </citation>
    <scope>NUCLEOTIDE SEQUENCE</scope>
    <source>
        <strain evidence="3">HT99</strain>
    </source>
</reference>
<protein>
    <submittedName>
        <fullName evidence="2">Uncharacterized protein</fullName>
    </submittedName>
</protein>
<proteinExistence type="predicted"/>
<reference evidence="2" key="1">
    <citation type="submission" date="2015-09" db="EMBL/GenBank/DDBJ databases">
        <title>Draft Genome Sequences of Two Novel Amoeba-resistant Intranuclear Bacteria, Candidatus Berkiella cookevillensis and Candidatus Berkiella aquae.</title>
        <authorList>
            <person name="Mehari Y.T."/>
            <person name="Arivett B.A."/>
            <person name="Farone A.L."/>
            <person name="Gunderson J.H."/>
            <person name="Farone M.B."/>
        </authorList>
    </citation>
    <scope>NUCLEOTIDE SEQUENCE [LARGE SCALE GENOMIC DNA]</scope>
    <source>
        <strain evidence="2">HT99</strain>
    </source>
</reference>
<dbReference type="EMBL" id="LKAJ02000001">
    <property type="protein sequence ID" value="MCS5712623.1"/>
    <property type="molecule type" value="Genomic_DNA"/>
</dbReference>
<reference evidence="3" key="2">
    <citation type="journal article" date="2016" name="Genome Announc.">
        <title>Draft Genome Sequences of Two Novel Amoeba-Resistant Intranuclear Bacteria, 'Candidatus Berkiella cookevillensis' and 'Candidatus Berkiella aquae'.</title>
        <authorList>
            <person name="Mehari Y.T."/>
            <person name="Arivett B.A."/>
            <person name="Farone A.L."/>
            <person name="Gunderson J.H."/>
            <person name="Farone M.B."/>
        </authorList>
    </citation>
    <scope>NUCLEOTIDE SEQUENCE</scope>
    <source>
        <strain evidence="3">HT99</strain>
    </source>
</reference>